<dbReference type="Gene3D" id="3.20.20.120">
    <property type="entry name" value="Enolase-like C-terminal domain"/>
    <property type="match status" value="1"/>
</dbReference>
<evidence type="ECO:0000256" key="5">
    <source>
        <dbReference type="ARBA" id="ARBA00029491"/>
    </source>
</evidence>
<comment type="cofactor">
    <cofactor evidence="1">
        <name>a divalent metal cation</name>
        <dbReference type="ChEBI" id="CHEBI:60240"/>
    </cofactor>
</comment>
<dbReference type="GO" id="GO:0046872">
    <property type="term" value="F:metal ion binding"/>
    <property type="evidence" value="ECO:0007669"/>
    <property type="project" value="UniProtKB-KW"/>
</dbReference>
<name>A0AAE5T0S4_STACR</name>
<dbReference type="SUPFAM" id="SSF51604">
    <property type="entry name" value="Enolase C-terminal domain-like"/>
    <property type="match status" value="1"/>
</dbReference>
<evidence type="ECO:0000256" key="2">
    <source>
        <dbReference type="ARBA" id="ARBA00022723"/>
    </source>
</evidence>
<dbReference type="Pfam" id="PF13378">
    <property type="entry name" value="MR_MLE_C"/>
    <property type="match status" value="1"/>
</dbReference>
<feature type="domain" description="Enolase C-terminal" evidence="7">
    <location>
        <begin position="139"/>
        <end position="277"/>
    </location>
</feature>
<keyword evidence="2" id="KW-0479">Metal-binding</keyword>
<evidence type="ECO:0000313" key="8">
    <source>
        <dbReference type="EMBL" id="PTG11930.1"/>
    </source>
</evidence>
<dbReference type="GO" id="GO:0009234">
    <property type="term" value="P:menaquinone biosynthetic process"/>
    <property type="evidence" value="ECO:0007669"/>
    <property type="project" value="UniProtKB-UniRule"/>
</dbReference>
<dbReference type="PANTHER" id="PTHR48073:SF5">
    <property type="entry name" value="O-SUCCINYLBENZOATE SYNTHASE"/>
    <property type="match status" value="1"/>
</dbReference>
<evidence type="ECO:0000259" key="7">
    <source>
        <dbReference type="Pfam" id="PF13378"/>
    </source>
</evidence>
<comment type="caution">
    <text evidence="8">The sequence shown here is derived from an EMBL/GenBank/DDBJ whole genome shotgun (WGS) entry which is preliminary data.</text>
</comment>
<reference evidence="8 9" key="1">
    <citation type="journal article" date="2016" name="Front. Microbiol.">
        <title>Comprehensive Phylogenetic Analysis of Bovine Non-aureus Staphylococci Species Based on Whole-Genome Sequencing.</title>
        <authorList>
            <person name="Naushad S."/>
            <person name="Barkema H.W."/>
            <person name="Luby C."/>
            <person name="Condas L.A."/>
            <person name="Nobrega D.B."/>
            <person name="Carson D.A."/>
            <person name="De Buck J."/>
        </authorList>
    </citation>
    <scope>NUCLEOTIDE SEQUENCE [LARGE SCALE GENOMIC DNA]</scope>
    <source>
        <strain evidence="8 9">SNUC 505</strain>
    </source>
</reference>
<accession>A0AAE5T0S4</accession>
<dbReference type="PANTHER" id="PTHR48073">
    <property type="entry name" value="O-SUCCINYLBENZOATE SYNTHASE-RELATED"/>
    <property type="match status" value="1"/>
</dbReference>
<dbReference type="InterPro" id="IPR010197">
    <property type="entry name" value="OSBS/NAAAR"/>
</dbReference>
<dbReference type="RefSeq" id="WP_107360793.1">
    <property type="nucleotide sequence ID" value="NZ_PZBZ01000062.1"/>
</dbReference>
<dbReference type="InterPro" id="IPR036849">
    <property type="entry name" value="Enolase-like_C_sf"/>
</dbReference>
<dbReference type="SUPFAM" id="SSF54826">
    <property type="entry name" value="Enolase N-terminal domain-like"/>
    <property type="match status" value="1"/>
</dbReference>
<protein>
    <recommendedName>
        <fullName evidence="5 6">o-succinylbenzoate synthase</fullName>
        <ecNumber evidence="5 6">4.2.1.113</ecNumber>
    </recommendedName>
</protein>
<dbReference type="NCBIfam" id="TIGR01928">
    <property type="entry name" value="menC_lowGC_arch"/>
    <property type="match status" value="1"/>
</dbReference>
<dbReference type="EMBL" id="PZBZ01000062">
    <property type="protein sequence ID" value="PTG11930.1"/>
    <property type="molecule type" value="Genomic_DNA"/>
</dbReference>
<evidence type="ECO:0000256" key="4">
    <source>
        <dbReference type="ARBA" id="ARBA00023239"/>
    </source>
</evidence>
<dbReference type="InterPro" id="IPR029065">
    <property type="entry name" value="Enolase_C-like"/>
</dbReference>
<sequence>MIIKDVNFYIFEPCFKQMIQTPKVTMTHRKILIIGLVDNTGKEWFGESNVFDSDWYYEETIDSVKRDILNWFTQTKGQPLHSFDQLVESLNLLNKAPAARATVMMALYPNFHTLSYFQIAPIQTINGDFNDRIVQLDHVARLKLKWSSHILEQVQIIRLMYPDMPISIDANQTLSASDVPTLKQLTKAQISYIEEPFHTNELLKKADVLPPIAIDEQATSIQAISQLRKSYPISVVVIKPFRLGGIDRTLELIHQLQKEGVKIIIGGMYEAALSRYYTAWLSQQGDYAGDVTPHGYYFDVDLCATSGQLRDGQLYFQPPTVDRRCLKPF</sequence>
<keyword evidence="4" id="KW-0456">Lyase</keyword>
<evidence type="ECO:0000256" key="6">
    <source>
        <dbReference type="NCBIfam" id="TIGR01928"/>
    </source>
</evidence>
<dbReference type="Gene3D" id="3.30.390.10">
    <property type="entry name" value="Enolase-like, N-terminal domain"/>
    <property type="match status" value="1"/>
</dbReference>
<dbReference type="EC" id="4.2.1.113" evidence="5 6"/>
<proteinExistence type="predicted"/>
<evidence type="ECO:0000313" key="9">
    <source>
        <dbReference type="Proteomes" id="UP000242704"/>
    </source>
</evidence>
<dbReference type="AlphaFoldDB" id="A0AAE5T0S4"/>
<gene>
    <name evidence="8" type="primary">menC</name>
    <name evidence="8" type="ORF">BU653_09910</name>
</gene>
<evidence type="ECO:0000256" key="1">
    <source>
        <dbReference type="ARBA" id="ARBA00001968"/>
    </source>
</evidence>
<dbReference type="Proteomes" id="UP000242704">
    <property type="component" value="Unassembled WGS sequence"/>
</dbReference>
<keyword evidence="3" id="KW-0460">Magnesium</keyword>
<evidence type="ECO:0000256" key="3">
    <source>
        <dbReference type="ARBA" id="ARBA00022842"/>
    </source>
</evidence>
<dbReference type="InterPro" id="IPR029017">
    <property type="entry name" value="Enolase-like_N"/>
</dbReference>
<dbReference type="GO" id="GO:0043748">
    <property type="term" value="F:O-succinylbenzoate synthase activity"/>
    <property type="evidence" value="ECO:0007669"/>
    <property type="project" value="UniProtKB-EC"/>
</dbReference>
<organism evidence="8 9">
    <name type="scientific">Staphylococcus chromogenes</name>
    <name type="common">Staphylococcus hyicus subsp. chromogenes</name>
    <dbReference type="NCBI Taxonomy" id="46126"/>
    <lineage>
        <taxon>Bacteria</taxon>
        <taxon>Bacillati</taxon>
        <taxon>Bacillota</taxon>
        <taxon>Bacilli</taxon>
        <taxon>Bacillales</taxon>
        <taxon>Staphylococcaceae</taxon>
        <taxon>Staphylococcus</taxon>
    </lineage>
</organism>